<dbReference type="Proteomes" id="UP000179243">
    <property type="component" value="Unassembled WGS sequence"/>
</dbReference>
<dbReference type="GO" id="GO:0016757">
    <property type="term" value="F:glycosyltransferase activity"/>
    <property type="evidence" value="ECO:0007669"/>
    <property type="project" value="UniProtKB-KW"/>
</dbReference>
<comment type="caution">
    <text evidence="5">The sequence shown here is derived from an EMBL/GenBank/DDBJ whole genome shotgun (WGS) entry which is preliminary data.</text>
</comment>
<evidence type="ECO:0000259" key="3">
    <source>
        <dbReference type="Pfam" id="PF06165"/>
    </source>
</evidence>
<evidence type="ECO:0008006" key="7">
    <source>
        <dbReference type="Google" id="ProtNLM"/>
    </source>
</evidence>
<feature type="domain" description="Glycosyl hydrolase 94 supersandwich" evidence="3">
    <location>
        <begin position="62"/>
        <end position="352"/>
    </location>
</feature>
<name>A0A1F7FBI2_UNCRA</name>
<keyword evidence="2" id="KW-0808">Transferase</keyword>
<dbReference type="InterPro" id="IPR052047">
    <property type="entry name" value="GH94_Enzymes"/>
</dbReference>
<reference evidence="5 6" key="1">
    <citation type="journal article" date="2016" name="Nat. Commun.">
        <title>Thousands of microbial genomes shed light on interconnected biogeochemical processes in an aquifer system.</title>
        <authorList>
            <person name="Anantharaman K."/>
            <person name="Brown C.T."/>
            <person name="Hug L.A."/>
            <person name="Sharon I."/>
            <person name="Castelle C.J."/>
            <person name="Probst A.J."/>
            <person name="Thomas B.C."/>
            <person name="Singh A."/>
            <person name="Wilkins M.J."/>
            <person name="Karaoz U."/>
            <person name="Brodie E.L."/>
            <person name="Williams K.H."/>
            <person name="Hubbard S.S."/>
            <person name="Banfield J.F."/>
        </authorList>
    </citation>
    <scope>NUCLEOTIDE SEQUENCE [LARGE SCALE GENOMIC DNA]</scope>
</reference>
<dbReference type="Pfam" id="PF06165">
    <property type="entry name" value="GH94_b-supersand"/>
    <property type="match status" value="1"/>
</dbReference>
<dbReference type="Gene3D" id="1.50.10.10">
    <property type="match status" value="1"/>
</dbReference>
<dbReference type="AlphaFoldDB" id="A0A1F7FBI2"/>
<dbReference type="InterPro" id="IPR012341">
    <property type="entry name" value="6hp_glycosidase-like_sf"/>
</dbReference>
<dbReference type="InterPro" id="IPR008928">
    <property type="entry name" value="6-hairpin_glycosidase_sf"/>
</dbReference>
<feature type="domain" description="Glycosyl hydrolase 94 catalytic" evidence="4">
    <location>
        <begin position="374"/>
        <end position="771"/>
    </location>
</feature>
<protein>
    <recommendedName>
        <fullName evidence="7">Glycosyl hydrolase 36 catalytic domain-containing protein</fullName>
    </recommendedName>
</protein>
<dbReference type="GO" id="GO:0005975">
    <property type="term" value="P:carbohydrate metabolic process"/>
    <property type="evidence" value="ECO:0007669"/>
    <property type="project" value="InterPro"/>
</dbReference>
<evidence type="ECO:0000256" key="1">
    <source>
        <dbReference type="ARBA" id="ARBA00022676"/>
    </source>
</evidence>
<dbReference type="InterPro" id="IPR010383">
    <property type="entry name" value="Glyco_hydrolase_94_b-supersand"/>
</dbReference>
<dbReference type="GO" id="GO:0030246">
    <property type="term" value="F:carbohydrate binding"/>
    <property type="evidence" value="ECO:0007669"/>
    <property type="project" value="InterPro"/>
</dbReference>
<dbReference type="PANTHER" id="PTHR37469:SF2">
    <property type="entry name" value="CELLOBIONIC ACID PHOSPHORYLASE"/>
    <property type="match status" value="1"/>
</dbReference>
<dbReference type="Gene3D" id="2.70.98.40">
    <property type="entry name" value="Glycoside hydrolase, family 65, N-terminal domain"/>
    <property type="match status" value="1"/>
</dbReference>
<evidence type="ECO:0000256" key="2">
    <source>
        <dbReference type="ARBA" id="ARBA00022679"/>
    </source>
</evidence>
<keyword evidence="1" id="KW-0328">Glycosyltransferase</keyword>
<dbReference type="Pfam" id="PF17167">
    <property type="entry name" value="Glyco_hydro_94"/>
    <property type="match status" value="1"/>
</dbReference>
<organism evidence="5 6">
    <name type="scientific">Candidatus Raymondbacteria bacterium RIFOXYD12_FULL_49_13</name>
    <dbReference type="NCBI Taxonomy" id="1817890"/>
    <lineage>
        <taxon>Bacteria</taxon>
        <taxon>Raymondiibacteriota</taxon>
    </lineage>
</organism>
<evidence type="ECO:0000313" key="5">
    <source>
        <dbReference type="EMBL" id="OGK04035.1"/>
    </source>
</evidence>
<proteinExistence type="predicted"/>
<dbReference type="EMBL" id="MFYX01000077">
    <property type="protein sequence ID" value="OGK04035.1"/>
    <property type="molecule type" value="Genomic_DNA"/>
</dbReference>
<evidence type="ECO:0000259" key="4">
    <source>
        <dbReference type="Pfam" id="PF17167"/>
    </source>
</evidence>
<dbReference type="SUPFAM" id="SSF74650">
    <property type="entry name" value="Galactose mutarotase-like"/>
    <property type="match status" value="1"/>
</dbReference>
<dbReference type="InterPro" id="IPR037018">
    <property type="entry name" value="GH65_N"/>
</dbReference>
<accession>A0A1F7FBI2</accession>
<dbReference type="InterPro" id="IPR033432">
    <property type="entry name" value="GH94_catalytic"/>
</dbReference>
<dbReference type="InterPro" id="IPR011013">
    <property type="entry name" value="Gal_mutarotase_sf_dom"/>
</dbReference>
<sequence>MVKGKDELSIALFQSRTNLSKGKDPFLNLKEKEIKGLQERYSIFKDMEDANGFVVQSTHYIHNPLTPRPYFHALNNFTFNGAAYGSIWDQTGRGYSYLNTVIGGEITSNTSSTYKPFLADKHDRRIIYLREETPSGAYTAPDGKKVDIWPLFPVCSNTAREYSEFSSTQNPTNLEVCATRNQVTGRLTVTIPRGASCEIMQLTLKNESAKKRVFSLFFRIDWDLKAYPSPRLKRCELFDMQIDRKLDAIMAKNIDWTNKNPRTGFCACDQKMAGFELSGERFEGTHTFNCIPVSVLAGSLQSGTCVPVASSVIAGIHCEITLPPKSAKTLYFTVGAVQGDYTDAKKTVEKIKRQYMTDKAFAATVKNNEEEWLKFSTGFLVNTPDAEFNRFFNVWTTSQLVNTALFLSGASKFEFREKMQVLKALVPYCPEVVKKELKATICYQLRDGRAISRYSKFKDHAPDEEVTMDNTMWMVDAVCRYVNDTGDFSFLEESIGFFDPKMQVVDNTKNAKVYDHVILAVKCLFDYRGRFGLCKVGSGDMNTALTHITKLGGVSAGLSMVLVYIAKLLFPYARERTIKRDIGYLNTILENMYSNLGNYSWNGESYSYAYDDNGNTIGAKGDKDGAIHLFTNLWAIICGAVEASGNLKAVLTLLDRMDTPFGFRSIHPPYSIGFSGKGGIPDILPGTFENGSIDAYGKAFSAFALAEIGQGQRAFKAIKKAFPSCTLPDISTANPNQVSEFTIGPGHCDFGKNVFDIFTPAISWIKIAMERIIGVVPTYEGLLLSPSIPPEWKEFSVVRTYREKVLSIKFHNPHGKETGVAKATVNGKELQKSADGRFIIDSARLAAAGKNNPIVVDVLMG</sequence>
<gene>
    <name evidence="5" type="ORF">A2519_00850</name>
</gene>
<evidence type="ECO:0000313" key="6">
    <source>
        <dbReference type="Proteomes" id="UP000179243"/>
    </source>
</evidence>
<dbReference type="PANTHER" id="PTHR37469">
    <property type="entry name" value="CELLOBIONIC ACID PHOSPHORYLASE-RELATED"/>
    <property type="match status" value="1"/>
</dbReference>
<dbReference type="Gene3D" id="2.60.420.10">
    <property type="entry name" value="Maltose phosphorylase, domain 3"/>
    <property type="match status" value="1"/>
</dbReference>
<dbReference type="SUPFAM" id="SSF48208">
    <property type="entry name" value="Six-hairpin glycosidases"/>
    <property type="match status" value="1"/>
</dbReference>